<reference evidence="1 2" key="1">
    <citation type="journal article" date="2019" name="Commun. Biol.">
        <title>The bagworm genome reveals a unique fibroin gene that provides high tensile strength.</title>
        <authorList>
            <person name="Kono N."/>
            <person name="Nakamura H."/>
            <person name="Ohtoshi R."/>
            <person name="Tomita M."/>
            <person name="Numata K."/>
            <person name="Arakawa K."/>
        </authorList>
    </citation>
    <scope>NUCLEOTIDE SEQUENCE [LARGE SCALE GENOMIC DNA]</scope>
</reference>
<protein>
    <submittedName>
        <fullName evidence="1">Uncharacterized protein</fullName>
    </submittedName>
</protein>
<accession>A0A4C1VJS9</accession>
<dbReference type="EMBL" id="BGZK01000351">
    <property type="protein sequence ID" value="GBP38547.1"/>
    <property type="molecule type" value="Genomic_DNA"/>
</dbReference>
<gene>
    <name evidence="1" type="ORF">EVAR_96149_1</name>
</gene>
<dbReference type="Proteomes" id="UP000299102">
    <property type="component" value="Unassembled WGS sequence"/>
</dbReference>
<dbReference type="OrthoDB" id="411871at2759"/>
<organism evidence="1 2">
    <name type="scientific">Eumeta variegata</name>
    <name type="common">Bagworm moth</name>
    <name type="synonym">Eumeta japonica</name>
    <dbReference type="NCBI Taxonomy" id="151549"/>
    <lineage>
        <taxon>Eukaryota</taxon>
        <taxon>Metazoa</taxon>
        <taxon>Ecdysozoa</taxon>
        <taxon>Arthropoda</taxon>
        <taxon>Hexapoda</taxon>
        <taxon>Insecta</taxon>
        <taxon>Pterygota</taxon>
        <taxon>Neoptera</taxon>
        <taxon>Endopterygota</taxon>
        <taxon>Lepidoptera</taxon>
        <taxon>Glossata</taxon>
        <taxon>Ditrysia</taxon>
        <taxon>Tineoidea</taxon>
        <taxon>Psychidae</taxon>
        <taxon>Oiketicinae</taxon>
        <taxon>Eumeta</taxon>
    </lineage>
</organism>
<sequence>MRIGPDHGPFKCIRFSLPNVRHGSGTISVRNKELEFVNSTVFLGITLDDRLQWGPHIKAGRSRNLQARTSYIP</sequence>
<evidence type="ECO:0000313" key="1">
    <source>
        <dbReference type="EMBL" id="GBP38547.1"/>
    </source>
</evidence>
<comment type="caution">
    <text evidence="1">The sequence shown here is derived from an EMBL/GenBank/DDBJ whole genome shotgun (WGS) entry which is preliminary data.</text>
</comment>
<proteinExistence type="predicted"/>
<keyword evidence="2" id="KW-1185">Reference proteome</keyword>
<name>A0A4C1VJS9_EUMVA</name>
<evidence type="ECO:0000313" key="2">
    <source>
        <dbReference type="Proteomes" id="UP000299102"/>
    </source>
</evidence>
<dbReference type="AlphaFoldDB" id="A0A4C1VJS9"/>